<dbReference type="OrthoDB" id="9972196at2759"/>
<dbReference type="SUPFAM" id="SSF75011">
    <property type="entry name" value="3-carboxy-cis,cis-mucoante lactonizing enzyme"/>
    <property type="match status" value="1"/>
</dbReference>
<dbReference type="Gene3D" id="2.130.10.10">
    <property type="entry name" value="YVTN repeat-like/Quinoprotein amine dehydrogenase"/>
    <property type="match status" value="1"/>
</dbReference>
<keyword evidence="4" id="KW-1185">Reference proteome</keyword>
<feature type="chain" id="PRO_5040742427" evidence="2">
    <location>
        <begin position="20"/>
        <end position="393"/>
    </location>
</feature>
<evidence type="ECO:0000313" key="4">
    <source>
        <dbReference type="Proteomes" id="UP001149165"/>
    </source>
</evidence>
<dbReference type="PANTHER" id="PTHR30344">
    <property type="entry name" value="6-PHOSPHOGLUCONOLACTONASE-RELATED"/>
    <property type="match status" value="1"/>
</dbReference>
<dbReference type="Proteomes" id="UP001149165">
    <property type="component" value="Unassembled WGS sequence"/>
</dbReference>
<dbReference type="AlphaFoldDB" id="A0A9W9GEN9"/>
<sequence length="393" mass="42355">MKSAIFGLVTALSASFATASTLYAASYGGSVYSLAFNESRGSLSTLEKSQDCGSSPSWLMLDQPHGILYCLNEAIDAANGSITSYQTFNNGSLETIEQLTTPAGLVMSAIYTAAGVKDSGFFAVAHYETSTVTNYAVDRVKGQFQNLQTFTFEMSHPGPNTTRQDAPHPHGAFVDPTGKFVLVPDLGADLVRIFAINSSTGYLEPVQPYHATPGSGPRHLAFWTPKSSNATTNDVYMFLVHELTNEVSGFRVAYSKSGMSFDRFFHGTSFGNYTAPSSSKVAEIKVSPDNTHLIISNRLDNTFGSNNDSIAVFDIADKKGERFTGVRFVGLYPAFGSSVRHFDIGGSPQELAVSLENSQKVGVIEWNMHKDEPGRLLAEATLDGDVPAAIWAK</sequence>
<dbReference type="InterPro" id="IPR050282">
    <property type="entry name" value="Cycloisomerase_2"/>
</dbReference>
<keyword evidence="2" id="KW-0732">Signal</keyword>
<feature type="signal peptide" evidence="2">
    <location>
        <begin position="1"/>
        <end position="19"/>
    </location>
</feature>
<protein>
    <submittedName>
        <fullName evidence="3">Cytochrome cd1-nitrite reductase-like C-terminal heme d1</fullName>
    </submittedName>
</protein>
<comment type="similarity">
    <text evidence="1">Belongs to the cycloisomerase 2 family.</text>
</comment>
<proteinExistence type="inferred from homology"/>
<reference evidence="3" key="2">
    <citation type="journal article" date="2023" name="IMA Fungus">
        <title>Comparative genomic study of the Penicillium genus elucidates a diverse pangenome and 15 lateral gene transfer events.</title>
        <authorList>
            <person name="Petersen C."/>
            <person name="Sorensen T."/>
            <person name="Nielsen M.R."/>
            <person name="Sondergaard T.E."/>
            <person name="Sorensen J.L."/>
            <person name="Fitzpatrick D.A."/>
            <person name="Frisvad J.C."/>
            <person name="Nielsen K.L."/>
        </authorList>
    </citation>
    <scope>NUCLEOTIDE SEQUENCE</scope>
    <source>
        <strain evidence="3">IBT 30069</strain>
    </source>
</reference>
<accession>A0A9W9GEN9</accession>
<dbReference type="EMBL" id="JAPQKH010000001">
    <property type="protein sequence ID" value="KAJ5116890.1"/>
    <property type="molecule type" value="Genomic_DNA"/>
</dbReference>
<dbReference type="InterPro" id="IPR015943">
    <property type="entry name" value="WD40/YVTN_repeat-like_dom_sf"/>
</dbReference>
<dbReference type="PANTHER" id="PTHR30344:SF1">
    <property type="entry name" value="6-PHOSPHOGLUCONOLACTONASE"/>
    <property type="match status" value="1"/>
</dbReference>
<evidence type="ECO:0000256" key="2">
    <source>
        <dbReference type="SAM" id="SignalP"/>
    </source>
</evidence>
<dbReference type="InterPro" id="IPR019405">
    <property type="entry name" value="Lactonase_7-beta_prop"/>
</dbReference>
<reference evidence="3" key="1">
    <citation type="submission" date="2022-11" db="EMBL/GenBank/DDBJ databases">
        <authorList>
            <person name="Petersen C."/>
        </authorList>
    </citation>
    <scope>NUCLEOTIDE SEQUENCE</scope>
    <source>
        <strain evidence="3">IBT 30069</strain>
    </source>
</reference>
<evidence type="ECO:0000313" key="3">
    <source>
        <dbReference type="EMBL" id="KAJ5116890.1"/>
    </source>
</evidence>
<name>A0A9W9GEN9_9EURO</name>
<dbReference type="Pfam" id="PF10282">
    <property type="entry name" value="Lactonase"/>
    <property type="match status" value="1"/>
</dbReference>
<evidence type="ECO:0000256" key="1">
    <source>
        <dbReference type="ARBA" id="ARBA00005564"/>
    </source>
</evidence>
<gene>
    <name evidence="3" type="ORF">N7456_001238</name>
</gene>
<dbReference type="GO" id="GO:0017057">
    <property type="term" value="F:6-phosphogluconolactonase activity"/>
    <property type="evidence" value="ECO:0007669"/>
    <property type="project" value="TreeGrafter"/>
</dbReference>
<organism evidence="3 4">
    <name type="scientific">Penicillium angulare</name>
    <dbReference type="NCBI Taxonomy" id="116970"/>
    <lineage>
        <taxon>Eukaryota</taxon>
        <taxon>Fungi</taxon>
        <taxon>Dikarya</taxon>
        <taxon>Ascomycota</taxon>
        <taxon>Pezizomycotina</taxon>
        <taxon>Eurotiomycetes</taxon>
        <taxon>Eurotiomycetidae</taxon>
        <taxon>Eurotiales</taxon>
        <taxon>Aspergillaceae</taxon>
        <taxon>Penicillium</taxon>
    </lineage>
</organism>
<comment type="caution">
    <text evidence="3">The sequence shown here is derived from an EMBL/GenBank/DDBJ whole genome shotgun (WGS) entry which is preliminary data.</text>
</comment>